<dbReference type="AlphaFoldDB" id="A0A8K0FX38"/>
<dbReference type="EMBL" id="VTPC01090559">
    <property type="protein sequence ID" value="KAF2883110.1"/>
    <property type="molecule type" value="Genomic_DNA"/>
</dbReference>
<reference evidence="2" key="1">
    <citation type="submission" date="2019-08" db="EMBL/GenBank/DDBJ databases">
        <title>The genome of the North American firefly Photinus pyralis.</title>
        <authorList>
            <consortium name="Photinus pyralis genome working group"/>
            <person name="Fallon T.R."/>
            <person name="Sander Lower S.E."/>
            <person name="Weng J.-K."/>
        </authorList>
    </citation>
    <scope>NUCLEOTIDE SEQUENCE</scope>
    <source>
        <strain evidence="2">TRF0915ILg1</strain>
        <tissue evidence="2">Whole body</tissue>
    </source>
</reference>
<gene>
    <name evidence="2" type="ORF">ILUMI_23065</name>
</gene>
<feature type="region of interest" description="Disordered" evidence="1">
    <location>
        <begin position="33"/>
        <end position="101"/>
    </location>
</feature>
<accession>A0A8K0FX38</accession>
<evidence type="ECO:0000256" key="1">
    <source>
        <dbReference type="SAM" id="MobiDB-lite"/>
    </source>
</evidence>
<sequence length="101" mass="11687">MLIYLYFIFNSGSVFHTGHTRGRSRLERDREYEDFIERDPHPQGGGHGAGVPPHLAGGQDYREHTTLDRTLERIPPRDHRGVREDDFPPHRTSSRRAVNVI</sequence>
<feature type="compositionally biased region" description="Basic and acidic residues" evidence="1">
    <location>
        <begin position="60"/>
        <end position="89"/>
    </location>
</feature>
<keyword evidence="3" id="KW-1185">Reference proteome</keyword>
<evidence type="ECO:0000313" key="2">
    <source>
        <dbReference type="EMBL" id="KAF2883110.1"/>
    </source>
</evidence>
<comment type="caution">
    <text evidence="2">The sequence shown here is derived from an EMBL/GenBank/DDBJ whole genome shotgun (WGS) entry which is preliminary data.</text>
</comment>
<name>A0A8K0FX38_IGNLU</name>
<organism evidence="2 3">
    <name type="scientific">Ignelater luminosus</name>
    <name type="common">Cucubano</name>
    <name type="synonym">Pyrophorus luminosus</name>
    <dbReference type="NCBI Taxonomy" id="2038154"/>
    <lineage>
        <taxon>Eukaryota</taxon>
        <taxon>Metazoa</taxon>
        <taxon>Ecdysozoa</taxon>
        <taxon>Arthropoda</taxon>
        <taxon>Hexapoda</taxon>
        <taxon>Insecta</taxon>
        <taxon>Pterygota</taxon>
        <taxon>Neoptera</taxon>
        <taxon>Endopterygota</taxon>
        <taxon>Coleoptera</taxon>
        <taxon>Polyphaga</taxon>
        <taxon>Elateriformia</taxon>
        <taxon>Elateroidea</taxon>
        <taxon>Elateridae</taxon>
        <taxon>Agrypninae</taxon>
        <taxon>Pyrophorini</taxon>
        <taxon>Ignelater</taxon>
    </lineage>
</organism>
<protein>
    <submittedName>
        <fullName evidence="2">Uncharacterized protein</fullName>
    </submittedName>
</protein>
<dbReference type="Proteomes" id="UP000801492">
    <property type="component" value="Unassembled WGS sequence"/>
</dbReference>
<proteinExistence type="predicted"/>
<evidence type="ECO:0000313" key="3">
    <source>
        <dbReference type="Proteomes" id="UP000801492"/>
    </source>
</evidence>
<dbReference type="OrthoDB" id="6719570at2759"/>